<accession>A0A497F4F6</accession>
<dbReference type="AlphaFoldDB" id="A0A497F4F6"/>
<dbReference type="PANTHER" id="PTHR38136">
    <property type="entry name" value="DNA REPAIR PROTEIN"/>
    <property type="match status" value="1"/>
</dbReference>
<dbReference type="Pfam" id="PF04894">
    <property type="entry name" value="Nre_N"/>
    <property type="match status" value="1"/>
</dbReference>
<dbReference type="Proteomes" id="UP000269499">
    <property type="component" value="Unassembled WGS sequence"/>
</dbReference>
<protein>
    <recommendedName>
        <fullName evidence="1">DNA repair protein</fullName>
    </recommendedName>
</protein>
<evidence type="ECO:0000259" key="3">
    <source>
        <dbReference type="Pfam" id="PF04895"/>
    </source>
</evidence>
<evidence type="ECO:0000313" key="4">
    <source>
        <dbReference type="EMBL" id="RLE53848.1"/>
    </source>
</evidence>
<reference evidence="4 5" key="1">
    <citation type="submission" date="2018-06" db="EMBL/GenBank/DDBJ databases">
        <title>Extensive metabolic versatility and redundancy in microbially diverse, dynamic hydrothermal sediments.</title>
        <authorList>
            <person name="Dombrowski N."/>
            <person name="Teske A."/>
            <person name="Baker B.J."/>
        </authorList>
    </citation>
    <scope>NUCLEOTIDE SEQUENCE [LARGE SCALE GENOMIC DNA]</scope>
    <source>
        <strain evidence="4">B20_G2</strain>
    </source>
</reference>
<comment type="function">
    <text evidence="1">Involved in DNA damage repair.</text>
</comment>
<comment type="similarity">
    <text evidence="1">Belongs to the Nre family.</text>
</comment>
<evidence type="ECO:0000313" key="5">
    <source>
        <dbReference type="Proteomes" id="UP000269499"/>
    </source>
</evidence>
<dbReference type="Pfam" id="PF04895">
    <property type="entry name" value="Nre_C"/>
    <property type="match status" value="1"/>
</dbReference>
<comment type="caution">
    <text evidence="1">Lacks conserved residue(s) required for the propagation of feature annotation.</text>
</comment>
<dbReference type="HAMAP" id="MF_02096">
    <property type="entry name" value="Nre"/>
    <property type="match status" value="1"/>
</dbReference>
<keyword evidence="1" id="KW-0234">DNA repair</keyword>
<dbReference type="InterPro" id="IPR006979">
    <property type="entry name" value="Nre_C"/>
</dbReference>
<keyword evidence="1" id="KW-0227">DNA damage</keyword>
<gene>
    <name evidence="4" type="ORF">DRJ26_02820</name>
</gene>
<sequence length="456" mass="52320">MKKRKKFVKIIKRKIPWIQHVLDDVRNALDLNLTESDLKVKVPSRSLCIYCRGTKKLCGKSRCPVIMKMYSYLKIKPLINSLELVGYSPPAVFVGRYGYPKVYAGPLVPPVIGDTHIYDYPEKWLNMNIDQIVDMRLKLIRGKFLVNVKKFEEAGKLMNITLELALSANSVEADATFKKKPTKAIVLDDQIQPMGPSAPLKKLEISNPKWDKKLEKAFYDYDLKASEAILQLHKSGVPVSKIQRAFSVGAFGLRRLRRLVPTRWSITAVDSIISREIRDEIVKRSPIINEYRVYEANMLGNRFIVLLMPEAWSYELIEAWYPGSAWNPNRKYIAIGGDWEGYAGRTTYAKIGGCYYAARLAVTEYLSREGRQASVLVLREAYPDYILPLGVWSVRESVRSALENKPVKFDTLEEALKHISTRLRISMKYWIETSELLKNALIQKKITSYLKSRKAT</sequence>
<comment type="caution">
    <text evidence="4">The sequence shown here is derived from an EMBL/GenBank/DDBJ whole genome shotgun (WGS) entry which is preliminary data.</text>
</comment>
<feature type="domain" description="Archaeal Nre N-terminal" evidence="2">
    <location>
        <begin position="57"/>
        <end position="327"/>
    </location>
</feature>
<organism evidence="4 5">
    <name type="scientific">Thermoproteota archaeon</name>
    <dbReference type="NCBI Taxonomy" id="2056631"/>
    <lineage>
        <taxon>Archaea</taxon>
        <taxon>Thermoproteota</taxon>
    </lineage>
</organism>
<evidence type="ECO:0000256" key="1">
    <source>
        <dbReference type="HAMAP-Rule" id="MF_02096"/>
    </source>
</evidence>
<dbReference type="PANTHER" id="PTHR38136:SF2">
    <property type="entry name" value="DNA REPAIR PROTEIN"/>
    <property type="match status" value="1"/>
</dbReference>
<dbReference type="EMBL" id="QMRA01000049">
    <property type="protein sequence ID" value="RLE53848.1"/>
    <property type="molecule type" value="Genomic_DNA"/>
</dbReference>
<proteinExistence type="inferred from homology"/>
<dbReference type="InterPro" id="IPR006978">
    <property type="entry name" value="Nre_N"/>
</dbReference>
<feature type="domain" description="Archaeal Nre C-terminal" evidence="3">
    <location>
        <begin position="340"/>
        <end position="449"/>
    </location>
</feature>
<dbReference type="InterPro" id="IPR033167">
    <property type="entry name" value="Nre"/>
</dbReference>
<dbReference type="GO" id="GO:0006281">
    <property type="term" value="P:DNA repair"/>
    <property type="evidence" value="ECO:0007669"/>
    <property type="project" value="UniProtKB-UniRule"/>
</dbReference>
<evidence type="ECO:0000259" key="2">
    <source>
        <dbReference type="Pfam" id="PF04894"/>
    </source>
</evidence>
<name>A0A497F4F6_9CREN</name>